<feature type="signal peptide" evidence="2">
    <location>
        <begin position="1"/>
        <end position="19"/>
    </location>
</feature>
<evidence type="ECO:0000256" key="2">
    <source>
        <dbReference type="SAM" id="SignalP"/>
    </source>
</evidence>
<dbReference type="EMBL" id="AMQN01001438">
    <property type="status" value="NOT_ANNOTATED_CDS"/>
    <property type="molecule type" value="Genomic_DNA"/>
</dbReference>
<keyword evidence="2" id="KW-0732">Signal</keyword>
<keyword evidence="1" id="KW-0812">Transmembrane</keyword>
<sequence length="980" mass="105890">MRYLLAIVLTSSMLVLTDGKMTITDNAYTGITIAIHENVPEEALLLHNIEDAFTKASQFLYEATRNRAYFGEITVLVPETWHSSPIYDAATIETYGTSDFRLEATDETTPFVNNPFTIQFGPCGDPGIYTHLTDGFFLDDTIPLDMGALEKVLVHEWGHLRFGVFDEYPLSPNQNFYVTSAGRVEGCTVSTGSGSIYTSSTGAAGCSETGPLPWISCEFRDDEIQDTGYGSLMYRQFLPQITEFCDDDPNNAKTKHNPDAVTQHNTQCNGRSVWDVMNSHEDFNNVNPPVDIPDTKPVIKFVQARPSRVVLVLDVSGSMSGLRLNKLLQGCYHFISCIANGCTSVSIVTFGSDAHKKHDLVKLDSTTRASLIDALPYSTSGSTAIGKGLLQALEILEGDGDPQGGNIILVSDGAENRAPFIADVKGDVIAAGVKVHSIAITNDAESKIDDIARKTGGLSFLFLPDRCWFCVEGADEAKNIQVHGGSVSTSSGKGQFIISQDVSKDTRVIFEYQASPRIEFYLESSSGQLYGPGSSEYSCQDKFNTCVFEFSLMETGTWMYFVTTTDGSSASASVTVLGKNPKITIEAINSDVYWYHTAIDDIVVGTEIIQTIHATVSQGASCATVTFIKAQCVSGYLPVVQANVTVTVERPGNDGPVTFMLLDDGAGADINKDDGIYSGYFSAFTAPGRYGSMLSVESTSGSAISGQGTLGIGGGSPAASASGLPSSSAANVPTGEFQRSVSGQSFQLMAFTDQGKKIYLPAQISDLTVADFSINDQSVTLTWTAVGAELDIGTASQYEIRYANDSTSLRSSFDQQIIVVQDMIVNGADPNKPKDAGQTEVFTIVLPEDDMVYYMAVVAIDNDRTENASSPVSNVVPVPLVQLPDMAPEKDTGWVGSISFIVTMAALGLVVMAIFIIPAVVYFYPKSKQERKRSTCLFDKAKFIQKWRASHNISAAAEANAIVERIRRRNEINNDIIIIV</sequence>
<gene>
    <name evidence="4" type="ORF">CAPTEDRAFT_187533</name>
</gene>
<dbReference type="Proteomes" id="UP000014760">
    <property type="component" value="Unassembled WGS sequence"/>
</dbReference>
<reference evidence="4 6" key="2">
    <citation type="journal article" date="2013" name="Nature">
        <title>Insights into bilaterian evolution from three spiralian genomes.</title>
        <authorList>
            <person name="Simakov O."/>
            <person name="Marletaz F."/>
            <person name="Cho S.J."/>
            <person name="Edsinger-Gonzales E."/>
            <person name="Havlak P."/>
            <person name="Hellsten U."/>
            <person name="Kuo D.H."/>
            <person name="Larsson T."/>
            <person name="Lv J."/>
            <person name="Arendt D."/>
            <person name="Savage R."/>
            <person name="Osoegawa K."/>
            <person name="de Jong P."/>
            <person name="Grimwood J."/>
            <person name="Chapman J.A."/>
            <person name="Shapiro H."/>
            <person name="Aerts A."/>
            <person name="Otillar R.P."/>
            <person name="Terry A.Y."/>
            <person name="Boore J.L."/>
            <person name="Grigoriev I.V."/>
            <person name="Lindberg D.R."/>
            <person name="Seaver E.C."/>
            <person name="Weisblat D.A."/>
            <person name="Putnam N.H."/>
            <person name="Rokhsar D.S."/>
        </authorList>
    </citation>
    <scope>NUCLEOTIDE SEQUENCE</scope>
    <source>
        <strain evidence="4 6">I ESC-2004</strain>
    </source>
</reference>
<evidence type="ECO:0000256" key="1">
    <source>
        <dbReference type="SAM" id="Phobius"/>
    </source>
</evidence>
<dbReference type="InterPro" id="IPR036465">
    <property type="entry name" value="vWFA_dom_sf"/>
</dbReference>
<dbReference type="Gene3D" id="2.60.40.10">
    <property type="entry name" value="Immunoglobulins"/>
    <property type="match status" value="1"/>
</dbReference>
<protein>
    <recommendedName>
        <fullName evidence="3">VWFA domain-containing protein</fullName>
    </recommendedName>
</protein>
<reference evidence="6" key="1">
    <citation type="submission" date="2012-12" db="EMBL/GenBank/DDBJ databases">
        <authorList>
            <person name="Hellsten U."/>
            <person name="Grimwood J."/>
            <person name="Chapman J.A."/>
            <person name="Shapiro H."/>
            <person name="Aerts A."/>
            <person name="Otillar R.P."/>
            <person name="Terry A.Y."/>
            <person name="Boore J.L."/>
            <person name="Simakov O."/>
            <person name="Marletaz F."/>
            <person name="Cho S.-J."/>
            <person name="Edsinger-Gonzales E."/>
            <person name="Havlak P."/>
            <person name="Kuo D.-H."/>
            <person name="Larsson T."/>
            <person name="Lv J."/>
            <person name="Arendt D."/>
            <person name="Savage R."/>
            <person name="Osoegawa K."/>
            <person name="de Jong P."/>
            <person name="Lindberg D.R."/>
            <person name="Seaver E.C."/>
            <person name="Weisblat D.A."/>
            <person name="Putnam N.H."/>
            <person name="Grigoriev I.V."/>
            <person name="Rokhsar D.S."/>
        </authorList>
    </citation>
    <scope>NUCLEOTIDE SEQUENCE</scope>
    <source>
        <strain evidence="6">I ESC-2004</strain>
    </source>
</reference>
<dbReference type="PANTHER" id="PTHR10579:SF177">
    <property type="entry name" value="CALCIUM-ACTIVATED CHLORIDE CHANNEL REGULATOR 4-LIKE PROTEIN"/>
    <property type="match status" value="1"/>
</dbReference>
<dbReference type="InterPro" id="IPR013642">
    <property type="entry name" value="CLCA_N"/>
</dbReference>
<dbReference type="HOGENOM" id="CLU_005812_0_1_1"/>
<accession>R7UDM0</accession>
<dbReference type="PANTHER" id="PTHR10579">
    <property type="entry name" value="CALCIUM-ACTIVATED CHLORIDE CHANNEL REGULATOR"/>
    <property type="match status" value="1"/>
</dbReference>
<keyword evidence="1" id="KW-1133">Transmembrane helix</keyword>
<reference evidence="5" key="3">
    <citation type="submission" date="2015-06" db="UniProtKB">
        <authorList>
            <consortium name="EnsemblMetazoa"/>
        </authorList>
    </citation>
    <scope>IDENTIFICATION</scope>
</reference>
<feature type="domain" description="VWFA" evidence="3">
    <location>
        <begin position="308"/>
        <end position="462"/>
    </location>
</feature>
<dbReference type="CDD" id="cd00198">
    <property type="entry name" value="vWFA"/>
    <property type="match status" value="1"/>
</dbReference>
<feature type="transmembrane region" description="Helical" evidence="1">
    <location>
        <begin position="894"/>
        <end position="924"/>
    </location>
</feature>
<dbReference type="Pfam" id="PF08434">
    <property type="entry name" value="CLCA"/>
    <property type="match status" value="1"/>
</dbReference>
<dbReference type="SMART" id="SM00327">
    <property type="entry name" value="VWA"/>
    <property type="match status" value="1"/>
</dbReference>
<dbReference type="InterPro" id="IPR002035">
    <property type="entry name" value="VWF_A"/>
</dbReference>
<evidence type="ECO:0000313" key="6">
    <source>
        <dbReference type="Proteomes" id="UP000014760"/>
    </source>
</evidence>
<dbReference type="EnsemblMetazoa" id="CapteT187533">
    <property type="protein sequence ID" value="CapteP187533"/>
    <property type="gene ID" value="CapteG187533"/>
</dbReference>
<dbReference type="AlphaFoldDB" id="R7UDM0"/>
<dbReference type="InterPro" id="IPR051266">
    <property type="entry name" value="CLCR"/>
</dbReference>
<evidence type="ECO:0000313" key="4">
    <source>
        <dbReference type="EMBL" id="ELU04079.1"/>
    </source>
</evidence>
<organism evidence="4">
    <name type="scientific">Capitella teleta</name>
    <name type="common">Polychaete worm</name>
    <dbReference type="NCBI Taxonomy" id="283909"/>
    <lineage>
        <taxon>Eukaryota</taxon>
        <taxon>Metazoa</taxon>
        <taxon>Spiralia</taxon>
        <taxon>Lophotrochozoa</taxon>
        <taxon>Annelida</taxon>
        <taxon>Polychaeta</taxon>
        <taxon>Sedentaria</taxon>
        <taxon>Scolecida</taxon>
        <taxon>Capitellidae</taxon>
        <taxon>Capitella</taxon>
    </lineage>
</organism>
<dbReference type="STRING" id="283909.R7UDM0"/>
<dbReference type="SUPFAM" id="SSF53300">
    <property type="entry name" value="vWA-like"/>
    <property type="match status" value="1"/>
</dbReference>
<dbReference type="PROSITE" id="PS50234">
    <property type="entry name" value="VWFA"/>
    <property type="match status" value="1"/>
</dbReference>
<dbReference type="Pfam" id="PF00092">
    <property type="entry name" value="VWA"/>
    <property type="match status" value="1"/>
</dbReference>
<evidence type="ECO:0000313" key="5">
    <source>
        <dbReference type="EnsemblMetazoa" id="CapteP187533"/>
    </source>
</evidence>
<dbReference type="EMBL" id="KB302615">
    <property type="protein sequence ID" value="ELU04079.1"/>
    <property type="molecule type" value="Genomic_DNA"/>
</dbReference>
<dbReference type="InterPro" id="IPR013783">
    <property type="entry name" value="Ig-like_fold"/>
</dbReference>
<keyword evidence="6" id="KW-1185">Reference proteome</keyword>
<dbReference type="Gene3D" id="3.40.50.410">
    <property type="entry name" value="von Willebrand factor, type A domain"/>
    <property type="match status" value="1"/>
</dbReference>
<evidence type="ECO:0000259" key="3">
    <source>
        <dbReference type="PROSITE" id="PS50234"/>
    </source>
</evidence>
<dbReference type="OMA" id="RQFTECE"/>
<name>R7UDM0_CAPTE</name>
<proteinExistence type="predicted"/>
<dbReference type="OrthoDB" id="10021899at2759"/>
<keyword evidence="1" id="KW-0472">Membrane</keyword>
<feature type="chain" id="PRO_5008787912" description="VWFA domain-containing protein" evidence="2">
    <location>
        <begin position="20"/>
        <end position="980"/>
    </location>
</feature>